<dbReference type="AlphaFoldDB" id="A0A347W1R6"/>
<reference evidence="3 4" key="1">
    <citation type="journal article" date="2014" name="Genome Announc.">
        <title>Draft genome sequences of eight enterohepatic helicobacter species isolated from both laboratory and wild rodents.</title>
        <authorList>
            <person name="Sheh A."/>
            <person name="Shen Z."/>
            <person name="Fox J.G."/>
        </authorList>
    </citation>
    <scope>NUCLEOTIDE SEQUENCE [LARGE SCALE GENOMIC DNA]</scope>
    <source>
        <strain evidence="3 4">MIT 97-6194</strain>
    </source>
</reference>
<evidence type="ECO:0000256" key="1">
    <source>
        <dbReference type="SAM" id="Phobius"/>
    </source>
</evidence>
<reference evidence="2 5" key="4">
    <citation type="submission" date="2019-12" db="EMBL/GenBank/DDBJ databases">
        <title>Multi-Generational Helicobacter saguini Isolates.</title>
        <authorList>
            <person name="Mannion A."/>
            <person name="Shen Z."/>
            <person name="Fox J.G."/>
        </authorList>
    </citation>
    <scope>NUCLEOTIDE SEQUENCE [LARGE SCALE GENOMIC DNA]</scope>
    <source>
        <strain evidence="2">16-048</strain>
        <strain evidence="5">16-048 (F4)</strain>
    </source>
</reference>
<dbReference type="EMBL" id="JRMP02000026">
    <property type="protein sequence ID" value="TLD91884.1"/>
    <property type="molecule type" value="Genomic_DNA"/>
</dbReference>
<evidence type="ECO:0000313" key="4">
    <source>
        <dbReference type="Proteomes" id="UP000029714"/>
    </source>
</evidence>
<dbReference type="EMBL" id="QBIU01000001">
    <property type="protein sequence ID" value="MWV68743.1"/>
    <property type="molecule type" value="Genomic_DNA"/>
</dbReference>
<dbReference type="Proteomes" id="UP000477070">
    <property type="component" value="Unassembled WGS sequence"/>
</dbReference>
<feature type="transmembrane region" description="Helical" evidence="1">
    <location>
        <begin position="93"/>
        <end position="112"/>
    </location>
</feature>
<sequence>MKTLKIFYICWVMFWGLGCVIGGAMGHNATFLGMLYLFFLLILMPLFPYFFYLIYEKINKAKRLFFVVVLYLLLLLCVILYYFILFFEFHSDSFLFYLINTIVCIAIFIIIYKNKRQSK</sequence>
<reference evidence="3 4" key="2">
    <citation type="journal article" date="2016" name="Infect. Immun.">
        <title>Helicobacter saguini, a Novel Helicobacter Isolated from Cotton-Top Tamarins with Ulcerative Colitis, Has Proinflammatory Properties and Induces Typhlocolitis and Dysplasia in Gnotobiotic IL-10-/- Mice.</title>
        <authorList>
            <person name="Shen Z."/>
            <person name="Mannion A."/>
            <person name="Whary M.T."/>
            <person name="Muthupalani S."/>
            <person name="Sheh A."/>
            <person name="Feng Y."/>
            <person name="Gong G."/>
            <person name="Vandamme P."/>
            <person name="Holcombe H.R."/>
            <person name="Paster B.J."/>
            <person name="Fox J.G."/>
        </authorList>
    </citation>
    <scope>NUCLEOTIDE SEQUENCE [LARGE SCALE GENOMIC DNA]</scope>
    <source>
        <strain evidence="3 4">MIT 97-6194</strain>
    </source>
</reference>
<dbReference type="Proteomes" id="UP000029714">
    <property type="component" value="Unassembled WGS sequence"/>
</dbReference>
<dbReference type="PROSITE" id="PS51257">
    <property type="entry name" value="PROKAR_LIPOPROTEIN"/>
    <property type="match status" value="1"/>
</dbReference>
<evidence type="ECO:0000313" key="5">
    <source>
        <dbReference type="Proteomes" id="UP000477070"/>
    </source>
</evidence>
<evidence type="ECO:0000313" key="3">
    <source>
        <dbReference type="EMBL" id="TLD91884.1"/>
    </source>
</evidence>
<feature type="transmembrane region" description="Helical" evidence="1">
    <location>
        <begin position="64"/>
        <end position="87"/>
    </location>
</feature>
<name>A0A347W1R6_9HELI</name>
<reference evidence="3" key="3">
    <citation type="submission" date="2018-04" db="EMBL/GenBank/DDBJ databases">
        <authorList>
            <person name="Sheh A."/>
            <person name="Shen Z."/>
            <person name="Mannion A.J."/>
            <person name="Fox J.G."/>
        </authorList>
    </citation>
    <scope>NUCLEOTIDE SEQUENCE</scope>
    <source>
        <strain evidence="3">MIT 97-6194</strain>
    </source>
</reference>
<protein>
    <submittedName>
        <fullName evidence="3">Uncharacterized protein</fullName>
    </submittedName>
</protein>
<organism evidence="3 4">
    <name type="scientific">Helicobacter saguini</name>
    <dbReference type="NCBI Taxonomy" id="1548018"/>
    <lineage>
        <taxon>Bacteria</taxon>
        <taxon>Pseudomonadati</taxon>
        <taxon>Campylobacterota</taxon>
        <taxon>Epsilonproteobacteria</taxon>
        <taxon>Campylobacterales</taxon>
        <taxon>Helicobacteraceae</taxon>
        <taxon>Helicobacter</taxon>
    </lineage>
</organism>
<evidence type="ECO:0000313" key="2">
    <source>
        <dbReference type="EMBL" id="MWV68743.1"/>
    </source>
</evidence>
<feature type="transmembrane region" description="Helical" evidence="1">
    <location>
        <begin position="31"/>
        <end position="52"/>
    </location>
</feature>
<proteinExistence type="predicted"/>
<keyword evidence="1" id="KW-0472">Membrane</keyword>
<keyword evidence="4" id="KW-1185">Reference proteome</keyword>
<keyword evidence="1" id="KW-0812">Transmembrane</keyword>
<gene>
    <name evidence="2" type="ORF">DCO61_01540</name>
    <name evidence="3" type="ORF">LS64_011225</name>
</gene>
<feature type="transmembrane region" description="Helical" evidence="1">
    <location>
        <begin position="7"/>
        <end position="25"/>
    </location>
</feature>
<keyword evidence="1" id="KW-1133">Transmembrane helix</keyword>
<dbReference type="RefSeq" id="WP_034569952.1">
    <property type="nucleotide sequence ID" value="NZ_JRMP02000026.1"/>
</dbReference>
<accession>A0A347W1R6</accession>
<comment type="caution">
    <text evidence="3">The sequence shown here is derived from an EMBL/GenBank/DDBJ whole genome shotgun (WGS) entry which is preliminary data.</text>
</comment>